<evidence type="ECO:0000313" key="2">
    <source>
        <dbReference type="EMBL" id="AZQ62003.1"/>
    </source>
</evidence>
<sequence>MHFTVKKIALILMISTLILIIGGYFITLNFNSEYLSKQHPKNYDSLIYITSQRFPVDRSPKSLLISPNQLHIYALCLEGKSIVEIDQKTRKRQRTLKFKPTEGLGYNYSTKNWVKSTKEKPVEGIFTNNGQYLWVSLHNADAVAVWDINYEPKAKTNYNAFLLDSNSTTPKKIKLDFLDTETTPKSIGYSIKKEQVYVTNWHDNSFSIIDASGDKNEWKTTQHIKTQGTPRGILIDEKYNRIIIGNMGSYSLSIYNLTTLKLDTVIKDVVSPRDIKLTANEIVLSQSSKEIISVYNRGTLKKVRSITTADDPRSIAISKNEKFIFVTCYASDLLQVFNLENGIKVGEYKSNGGPVGITLFENTTIIEAWVCNYKYSTVKVFTFELK</sequence>
<keyword evidence="3" id="KW-1185">Reference proteome</keyword>
<dbReference type="InterPro" id="IPR051200">
    <property type="entry name" value="Host-pathogen_enzymatic-act"/>
</dbReference>
<organism evidence="2 3">
    <name type="scientific">Flammeovirga pectinis</name>
    <dbReference type="NCBI Taxonomy" id="2494373"/>
    <lineage>
        <taxon>Bacteria</taxon>
        <taxon>Pseudomonadati</taxon>
        <taxon>Bacteroidota</taxon>
        <taxon>Cytophagia</taxon>
        <taxon>Cytophagales</taxon>
        <taxon>Flammeovirgaceae</taxon>
        <taxon>Flammeovirga</taxon>
    </lineage>
</organism>
<gene>
    <name evidence="2" type="ORF">EI427_07045</name>
</gene>
<proteinExistence type="predicted"/>
<dbReference type="Proteomes" id="UP000267268">
    <property type="component" value="Chromosome 1"/>
</dbReference>
<name>A0A3S9P1D2_9BACT</name>
<evidence type="ECO:0008006" key="4">
    <source>
        <dbReference type="Google" id="ProtNLM"/>
    </source>
</evidence>
<reference evidence="2 3" key="1">
    <citation type="submission" date="2018-12" db="EMBL/GenBank/DDBJ databases">
        <title>Flammeovirga pectinis sp. nov., isolated from the gut of the Korean scallop, Patinopecten yessoensis.</title>
        <authorList>
            <person name="Bae J.-W."/>
            <person name="Jeong Y.-S."/>
            <person name="Kang W."/>
        </authorList>
    </citation>
    <scope>NUCLEOTIDE SEQUENCE [LARGE SCALE GENOMIC DNA]</scope>
    <source>
        <strain evidence="2 3">L12M1</strain>
    </source>
</reference>
<dbReference type="InterPro" id="IPR015943">
    <property type="entry name" value="WD40/YVTN_repeat-like_dom_sf"/>
</dbReference>
<accession>A0A3S9P1D2</accession>
<dbReference type="KEGG" id="fll:EI427_07045"/>
<dbReference type="InterPro" id="IPR011044">
    <property type="entry name" value="Quino_amine_DH_bsu"/>
</dbReference>
<keyword evidence="1" id="KW-0812">Transmembrane</keyword>
<dbReference type="AlphaFoldDB" id="A0A3S9P1D2"/>
<keyword evidence="1" id="KW-0472">Membrane</keyword>
<evidence type="ECO:0000313" key="3">
    <source>
        <dbReference type="Proteomes" id="UP000267268"/>
    </source>
</evidence>
<dbReference type="SUPFAM" id="SSF50969">
    <property type="entry name" value="YVTN repeat-like/Quinoprotein amine dehydrogenase"/>
    <property type="match status" value="1"/>
</dbReference>
<dbReference type="Pfam" id="PF10282">
    <property type="entry name" value="Lactonase"/>
    <property type="match status" value="1"/>
</dbReference>
<protein>
    <recommendedName>
        <fullName evidence="4">YncE family protein</fullName>
    </recommendedName>
</protein>
<evidence type="ECO:0000256" key="1">
    <source>
        <dbReference type="SAM" id="Phobius"/>
    </source>
</evidence>
<dbReference type="PANTHER" id="PTHR47197:SF3">
    <property type="entry name" value="DIHYDRO-HEME D1 DEHYDROGENASE"/>
    <property type="match status" value="1"/>
</dbReference>
<dbReference type="InterPro" id="IPR019405">
    <property type="entry name" value="Lactonase_7-beta_prop"/>
</dbReference>
<keyword evidence="1" id="KW-1133">Transmembrane helix</keyword>
<dbReference type="PANTHER" id="PTHR47197">
    <property type="entry name" value="PROTEIN NIRF"/>
    <property type="match status" value="1"/>
</dbReference>
<feature type="transmembrane region" description="Helical" evidence="1">
    <location>
        <begin position="7"/>
        <end position="26"/>
    </location>
</feature>
<dbReference type="OrthoDB" id="9772811at2"/>
<dbReference type="Gene3D" id="2.130.10.10">
    <property type="entry name" value="YVTN repeat-like/Quinoprotein amine dehydrogenase"/>
    <property type="match status" value="2"/>
</dbReference>
<dbReference type="EMBL" id="CP034562">
    <property type="protein sequence ID" value="AZQ62003.1"/>
    <property type="molecule type" value="Genomic_DNA"/>
</dbReference>